<evidence type="ECO:0000313" key="1">
    <source>
        <dbReference type="EMBL" id="OSJ22136.1"/>
    </source>
</evidence>
<comment type="caution">
    <text evidence="1">The sequence shown here is derived from an EMBL/GenBank/DDBJ whole genome shotgun (WGS) entry which is preliminary data.</text>
</comment>
<accession>A0A1Y2J9B2</accession>
<sequence length="61" mass="6673">MHVNALKQQIDCIRDHALAHYARGEQEELAQQFREAARLIEASKTAGFVASLLPSNPKGAA</sequence>
<protein>
    <submittedName>
        <fullName evidence="1">Uncharacterized protein</fullName>
    </submittedName>
</protein>
<reference evidence="1 2" key="1">
    <citation type="submission" date="2017-03" db="EMBL/GenBank/DDBJ databases">
        <title>Whole genome sequences of fourteen strains of Bradyrhizobium canariense and one strain of Bradyrhizobium japonicum isolated from Lupinus (Papilionoideae: Genisteae) species in Algeria.</title>
        <authorList>
            <person name="Crovadore J."/>
            <person name="Chekireb D."/>
            <person name="Brachmann A."/>
            <person name="Chablais R."/>
            <person name="Cochard B."/>
            <person name="Lefort F."/>
        </authorList>
    </citation>
    <scope>NUCLEOTIDE SEQUENCE [LARGE SCALE GENOMIC DNA]</scope>
    <source>
        <strain evidence="1 2">UBMA197</strain>
    </source>
</reference>
<gene>
    <name evidence="1" type="ORF">BSZ19_46965</name>
</gene>
<proteinExistence type="predicted"/>
<dbReference type="EMBL" id="NAFL01000286">
    <property type="protein sequence ID" value="OSJ22136.1"/>
    <property type="molecule type" value="Genomic_DNA"/>
</dbReference>
<organism evidence="1 2">
    <name type="scientific">Bradyrhizobium japonicum</name>
    <dbReference type="NCBI Taxonomy" id="375"/>
    <lineage>
        <taxon>Bacteria</taxon>
        <taxon>Pseudomonadati</taxon>
        <taxon>Pseudomonadota</taxon>
        <taxon>Alphaproteobacteria</taxon>
        <taxon>Hyphomicrobiales</taxon>
        <taxon>Nitrobacteraceae</taxon>
        <taxon>Bradyrhizobium</taxon>
    </lineage>
</organism>
<evidence type="ECO:0000313" key="2">
    <source>
        <dbReference type="Proteomes" id="UP000193335"/>
    </source>
</evidence>
<dbReference type="Proteomes" id="UP000193335">
    <property type="component" value="Unassembled WGS sequence"/>
</dbReference>
<dbReference type="RefSeq" id="WP_085405426.1">
    <property type="nucleotide sequence ID" value="NZ_NAFL01000286.1"/>
</dbReference>
<dbReference type="AlphaFoldDB" id="A0A1Y2J9B2"/>
<name>A0A1Y2J9B2_BRAJP</name>